<dbReference type="InterPro" id="IPR036770">
    <property type="entry name" value="Ankyrin_rpt-contain_sf"/>
</dbReference>
<dbReference type="EMBL" id="CAJPWZ010000459">
    <property type="protein sequence ID" value="CAG2193244.1"/>
    <property type="molecule type" value="Genomic_DNA"/>
</dbReference>
<dbReference type="Pfam" id="PF13857">
    <property type="entry name" value="Ank_5"/>
    <property type="match status" value="1"/>
</dbReference>
<evidence type="ECO:0000313" key="4">
    <source>
        <dbReference type="EMBL" id="CAG2193244.1"/>
    </source>
</evidence>
<dbReference type="SUPFAM" id="SSF48403">
    <property type="entry name" value="Ankyrin repeat"/>
    <property type="match status" value="1"/>
</dbReference>
<feature type="repeat" description="ANK" evidence="3">
    <location>
        <begin position="138"/>
        <end position="159"/>
    </location>
</feature>
<name>A0A8S3QF53_MYTED</name>
<reference evidence="4" key="1">
    <citation type="submission" date="2021-03" db="EMBL/GenBank/DDBJ databases">
        <authorList>
            <person name="Bekaert M."/>
        </authorList>
    </citation>
    <scope>NUCLEOTIDE SEQUENCE</scope>
</reference>
<evidence type="ECO:0000256" key="3">
    <source>
        <dbReference type="PROSITE-ProRule" id="PRU00023"/>
    </source>
</evidence>
<dbReference type="Gene3D" id="1.25.40.20">
    <property type="entry name" value="Ankyrin repeat-containing domain"/>
    <property type="match status" value="3"/>
</dbReference>
<gene>
    <name evidence="4" type="ORF">MEDL_8569</name>
</gene>
<protein>
    <submittedName>
        <fullName evidence="4">Uncharacterized protein</fullName>
    </submittedName>
</protein>
<feature type="repeat" description="ANK" evidence="3">
    <location>
        <begin position="243"/>
        <end position="266"/>
    </location>
</feature>
<dbReference type="OrthoDB" id="9995210at2759"/>
<dbReference type="InterPro" id="IPR002110">
    <property type="entry name" value="Ankyrin_rpt"/>
</dbReference>
<dbReference type="SMART" id="SM00248">
    <property type="entry name" value="ANK"/>
    <property type="match status" value="3"/>
</dbReference>
<evidence type="ECO:0000313" key="5">
    <source>
        <dbReference type="Proteomes" id="UP000683360"/>
    </source>
</evidence>
<comment type="caution">
    <text evidence="4">The sequence shown here is derived from an EMBL/GenBank/DDBJ whole genome shotgun (WGS) entry which is preliminary data.</text>
</comment>
<evidence type="ECO:0000256" key="1">
    <source>
        <dbReference type="ARBA" id="ARBA00022737"/>
    </source>
</evidence>
<proteinExistence type="predicted"/>
<accession>A0A8S3QF53</accession>
<dbReference type="PROSITE" id="PS50088">
    <property type="entry name" value="ANK_REPEAT"/>
    <property type="match status" value="3"/>
</dbReference>
<feature type="repeat" description="ANK" evidence="3">
    <location>
        <begin position="33"/>
        <end position="55"/>
    </location>
</feature>
<dbReference type="PANTHER" id="PTHR24171">
    <property type="entry name" value="ANKYRIN REPEAT DOMAIN-CONTAINING PROTEIN 39-RELATED"/>
    <property type="match status" value="1"/>
</dbReference>
<dbReference type="PROSITE" id="PS50297">
    <property type="entry name" value="ANK_REP_REGION"/>
    <property type="match status" value="3"/>
</dbReference>
<sequence length="316" mass="36628">MIVRLLNAASRGDIKQMKLYKAHGYTMDLKNYDSQTALHIAVRENQEEIVEFLLQECNQIILGQTQKDRWDMTPWDVAKNSGLQNVYYKFLDNCQELAQIEDDTIKTCQLFKAAATGELETLKSLQKQNFDMSQRDHSGRTALHLAVSAKNTEIVKFLVHEANVDILIRDRYNQLPMDGKTSSSIEDLMKQTKNDREDKNELKISTREDTLMRVIKASSIGILHKQKDIPRFKYFPMDSCDYLGNTPLHIAAANGKLEDVKYLLNNRKASPFVRNNSRKSPIELVEQRLKFWVDSDMHNIGIKEQFKEIKEEIEKQ</sequence>
<keyword evidence="1" id="KW-0677">Repeat</keyword>
<evidence type="ECO:0000256" key="2">
    <source>
        <dbReference type="ARBA" id="ARBA00023043"/>
    </source>
</evidence>
<organism evidence="4 5">
    <name type="scientific">Mytilus edulis</name>
    <name type="common">Blue mussel</name>
    <dbReference type="NCBI Taxonomy" id="6550"/>
    <lineage>
        <taxon>Eukaryota</taxon>
        <taxon>Metazoa</taxon>
        <taxon>Spiralia</taxon>
        <taxon>Lophotrochozoa</taxon>
        <taxon>Mollusca</taxon>
        <taxon>Bivalvia</taxon>
        <taxon>Autobranchia</taxon>
        <taxon>Pteriomorphia</taxon>
        <taxon>Mytilida</taxon>
        <taxon>Mytiloidea</taxon>
        <taxon>Mytilidae</taxon>
        <taxon>Mytilinae</taxon>
        <taxon>Mytilus</taxon>
    </lineage>
</organism>
<keyword evidence="5" id="KW-1185">Reference proteome</keyword>
<dbReference type="AlphaFoldDB" id="A0A8S3QF53"/>
<dbReference type="Pfam" id="PF12796">
    <property type="entry name" value="Ank_2"/>
    <property type="match status" value="2"/>
</dbReference>
<dbReference type="Proteomes" id="UP000683360">
    <property type="component" value="Unassembled WGS sequence"/>
</dbReference>
<keyword evidence="2 3" id="KW-0040">ANK repeat</keyword>